<dbReference type="InterPro" id="IPR005770">
    <property type="entry name" value="PhnD"/>
</dbReference>
<gene>
    <name evidence="3" type="primary">phnD</name>
    <name evidence="3" type="ORF">DVJ77_18790</name>
</gene>
<sequence length="326" mass="35989">MALLGMLFPALASVQTVIADKPLAFGILPLGGPSESVNAWRPMLDDMSTALQRPVSSVSVSTYEGLAQALAEKRIDLAFVSGLLALDAVTKDRMQVIAQLANDNHSRSYYSVLIVGKDSPIHNLDDLFHHPGHWRYAHGEVLSVSGYLVPETQLFAERKLDSDTYFATVTVDNHQNNALAVANGEADVASNNTADLERFAKRFPEQYARLRILWKSSPIPHAVIIIRSDLPPALRDQVIGFVTHYARHGRNAAAELAKLKLIHDISGFSPAGNDALIPFANIQYTLDRRHALSAQWINTAAMQARLQKIETDHNELLRRLQPPARP</sequence>
<protein>
    <submittedName>
        <fullName evidence="3">Phosphate/phosphite/phosphonate ABC transporter substrate-binding protein</fullName>
    </submittedName>
</protein>
<dbReference type="NCBIfam" id="TIGR01098">
    <property type="entry name" value="3A0109s03R"/>
    <property type="match status" value="1"/>
</dbReference>
<dbReference type="AlphaFoldDB" id="A0A369UKR9"/>
<dbReference type="OrthoDB" id="5318791at2"/>
<reference evidence="3 4" key="1">
    <citation type="submission" date="2018-07" db="EMBL/GenBank/DDBJ databases">
        <title>Dyella tabacisoli L4-6T, whole genome shotgun sequence.</title>
        <authorList>
            <person name="Zhou X.-K."/>
            <person name="Li W.-J."/>
            <person name="Duan Y.-Q."/>
        </authorList>
    </citation>
    <scope>NUCLEOTIDE SEQUENCE [LARGE SCALE GENOMIC DNA]</scope>
    <source>
        <strain evidence="3 4">L4-6</strain>
    </source>
</reference>
<dbReference type="GO" id="GO:0043190">
    <property type="term" value="C:ATP-binding cassette (ABC) transporter complex"/>
    <property type="evidence" value="ECO:0007669"/>
    <property type="project" value="InterPro"/>
</dbReference>
<dbReference type="Pfam" id="PF12974">
    <property type="entry name" value="Phosphonate-bd"/>
    <property type="match status" value="1"/>
</dbReference>
<evidence type="ECO:0000256" key="1">
    <source>
        <dbReference type="ARBA" id="ARBA00007162"/>
    </source>
</evidence>
<keyword evidence="4" id="KW-1185">Reference proteome</keyword>
<dbReference type="Proteomes" id="UP000253782">
    <property type="component" value="Unassembled WGS sequence"/>
</dbReference>
<dbReference type="GO" id="GO:0055085">
    <property type="term" value="P:transmembrane transport"/>
    <property type="evidence" value="ECO:0007669"/>
    <property type="project" value="InterPro"/>
</dbReference>
<evidence type="ECO:0000256" key="2">
    <source>
        <dbReference type="ARBA" id="ARBA00022729"/>
    </source>
</evidence>
<dbReference type="EMBL" id="QQAH01000020">
    <property type="protein sequence ID" value="RDD80190.1"/>
    <property type="molecule type" value="Genomic_DNA"/>
</dbReference>
<name>A0A369UKR9_9GAMM</name>
<proteinExistence type="inferred from homology"/>
<dbReference type="SUPFAM" id="SSF53850">
    <property type="entry name" value="Periplasmic binding protein-like II"/>
    <property type="match status" value="1"/>
</dbReference>
<evidence type="ECO:0000313" key="3">
    <source>
        <dbReference type="EMBL" id="RDD80190.1"/>
    </source>
</evidence>
<keyword evidence="2" id="KW-0732">Signal</keyword>
<organism evidence="3 4">
    <name type="scientific">Dyella tabacisoli</name>
    <dbReference type="NCBI Taxonomy" id="2282381"/>
    <lineage>
        <taxon>Bacteria</taxon>
        <taxon>Pseudomonadati</taxon>
        <taxon>Pseudomonadota</taxon>
        <taxon>Gammaproteobacteria</taxon>
        <taxon>Lysobacterales</taxon>
        <taxon>Rhodanobacteraceae</taxon>
        <taxon>Dyella</taxon>
    </lineage>
</organism>
<evidence type="ECO:0000313" key="4">
    <source>
        <dbReference type="Proteomes" id="UP000253782"/>
    </source>
</evidence>
<comment type="similarity">
    <text evidence="1">Belongs to the phosphate/phosphite/phosphonate binding protein family.</text>
</comment>
<comment type="caution">
    <text evidence="3">The sequence shown here is derived from an EMBL/GenBank/DDBJ whole genome shotgun (WGS) entry which is preliminary data.</text>
</comment>
<dbReference type="PANTHER" id="PTHR35841:SF1">
    <property type="entry name" value="PHOSPHONATES-BINDING PERIPLASMIC PROTEIN"/>
    <property type="match status" value="1"/>
</dbReference>
<dbReference type="PANTHER" id="PTHR35841">
    <property type="entry name" value="PHOSPHONATES-BINDING PERIPLASMIC PROTEIN"/>
    <property type="match status" value="1"/>
</dbReference>
<dbReference type="Gene3D" id="3.40.190.10">
    <property type="entry name" value="Periplasmic binding protein-like II"/>
    <property type="match status" value="2"/>
</dbReference>
<accession>A0A369UKR9</accession>